<sequence>MAAGSGHAISDQRFAASSSHVAFAFWRPFEGLQVLVPNHANISRASKLLSPMNGFGRGLIQVHSRHGSRLSKFLVRSEDPGRWNPCKVSLTRDPFVIQNTLHGVSVLPGTQPFGRLLCSASSVRGGLQVLIQKFLQIQASPWMVDNSISSIARITGFVIHMLTGGDMPFGDGPSTSHHQNRRIPDDFKTHVGDQ</sequence>
<keyword evidence="2" id="KW-1185">Reference proteome</keyword>
<comment type="caution">
    <text evidence="1">The sequence shown here is derived from an EMBL/GenBank/DDBJ whole genome shotgun (WGS) entry which is preliminary data.</text>
</comment>
<organism evidence="1 2">
    <name type="scientific">Sphaerodactylus townsendi</name>
    <dbReference type="NCBI Taxonomy" id="933632"/>
    <lineage>
        <taxon>Eukaryota</taxon>
        <taxon>Metazoa</taxon>
        <taxon>Chordata</taxon>
        <taxon>Craniata</taxon>
        <taxon>Vertebrata</taxon>
        <taxon>Euteleostomi</taxon>
        <taxon>Lepidosauria</taxon>
        <taxon>Squamata</taxon>
        <taxon>Bifurcata</taxon>
        <taxon>Gekkota</taxon>
        <taxon>Sphaerodactylidae</taxon>
        <taxon>Sphaerodactylus</taxon>
    </lineage>
</organism>
<proteinExistence type="predicted"/>
<gene>
    <name evidence="1" type="ORF">K3G42_001480</name>
</gene>
<dbReference type="EMBL" id="CM037629">
    <property type="protein sequence ID" value="KAH7990059.1"/>
    <property type="molecule type" value="Genomic_DNA"/>
</dbReference>
<dbReference type="Proteomes" id="UP000827872">
    <property type="component" value="Linkage Group LG16"/>
</dbReference>
<evidence type="ECO:0000313" key="2">
    <source>
        <dbReference type="Proteomes" id="UP000827872"/>
    </source>
</evidence>
<name>A0ACB8EBT3_9SAUR</name>
<protein>
    <submittedName>
        <fullName evidence="1">Uncharacterized protein</fullName>
    </submittedName>
</protein>
<accession>A0ACB8EBT3</accession>
<evidence type="ECO:0000313" key="1">
    <source>
        <dbReference type="EMBL" id="KAH7990059.1"/>
    </source>
</evidence>
<reference evidence="1" key="1">
    <citation type="submission" date="2021-08" db="EMBL/GenBank/DDBJ databases">
        <title>The first chromosome-level gecko genome reveals the dynamic sex chromosomes of Neotropical dwarf geckos (Sphaerodactylidae: Sphaerodactylus).</title>
        <authorList>
            <person name="Pinto B.J."/>
            <person name="Keating S.E."/>
            <person name="Gamble T."/>
        </authorList>
    </citation>
    <scope>NUCLEOTIDE SEQUENCE</scope>
    <source>
        <tissue evidence="1">Blood</tissue>
    </source>
</reference>